<keyword evidence="8" id="KW-0239">DNA-directed DNA polymerase</keyword>
<evidence type="ECO:0000256" key="4">
    <source>
        <dbReference type="ARBA" id="ARBA00022490"/>
    </source>
</evidence>
<comment type="subcellular location">
    <subcellularLocation>
        <location evidence="1">Cytoplasm</location>
    </subcellularLocation>
</comment>
<accession>C2ME51</accession>
<evidence type="ECO:0000256" key="2">
    <source>
        <dbReference type="ARBA" id="ARBA00010752"/>
    </source>
</evidence>
<gene>
    <name evidence="13" type="primary">dnaN</name>
    <name evidence="13" type="ORF">PORUE0001_1106</name>
</gene>
<dbReference type="RefSeq" id="WP_007366124.1">
    <property type="nucleotide sequence ID" value="NZ_ACLR01000224.1"/>
</dbReference>
<protein>
    <recommendedName>
        <fullName evidence="3">Beta sliding clamp</fullName>
    </recommendedName>
    <alternativeName>
        <fullName evidence="11">Beta-clamp processivity factor</fullName>
    </alternativeName>
    <alternativeName>
        <fullName evidence="10">DNA polymerase III beta sliding clamp subunit</fullName>
    </alternativeName>
</protein>
<evidence type="ECO:0000256" key="3">
    <source>
        <dbReference type="ARBA" id="ARBA00021035"/>
    </source>
</evidence>
<dbReference type="STRING" id="596327.PORUE0001_1106"/>
<comment type="caution">
    <text evidence="13">The sequence shown here is derived from an EMBL/GenBank/DDBJ whole genome shotgun (WGS) entry which is preliminary data.</text>
</comment>
<keyword evidence="7" id="KW-0235">DNA replication</keyword>
<organism evidence="13 14">
    <name type="scientific">Porphyromonas uenonis 60-3</name>
    <dbReference type="NCBI Taxonomy" id="596327"/>
    <lineage>
        <taxon>Bacteria</taxon>
        <taxon>Pseudomonadati</taxon>
        <taxon>Bacteroidota</taxon>
        <taxon>Bacteroidia</taxon>
        <taxon>Bacteroidales</taxon>
        <taxon>Porphyromonadaceae</taxon>
        <taxon>Porphyromonas</taxon>
    </lineage>
</organism>
<dbReference type="InterPro" id="IPR022634">
    <property type="entry name" value="DNA_polIII_beta_N"/>
</dbReference>
<evidence type="ECO:0000313" key="14">
    <source>
        <dbReference type="Proteomes" id="UP000003303"/>
    </source>
</evidence>
<dbReference type="PANTHER" id="PTHR30478:SF0">
    <property type="entry name" value="BETA SLIDING CLAMP"/>
    <property type="match status" value="1"/>
</dbReference>
<keyword evidence="4" id="KW-0963">Cytoplasm</keyword>
<feature type="domain" description="DNA polymerase III beta sliding clamp N-terminal" evidence="12">
    <location>
        <begin position="1"/>
        <end position="95"/>
    </location>
</feature>
<dbReference type="GO" id="GO:0003887">
    <property type="term" value="F:DNA-directed DNA polymerase activity"/>
    <property type="evidence" value="ECO:0007669"/>
    <property type="project" value="UniProtKB-KW"/>
</dbReference>
<evidence type="ECO:0000259" key="12">
    <source>
        <dbReference type="Pfam" id="PF00712"/>
    </source>
</evidence>
<evidence type="ECO:0000256" key="1">
    <source>
        <dbReference type="ARBA" id="ARBA00004496"/>
    </source>
</evidence>
<proteinExistence type="inferred from homology"/>
<evidence type="ECO:0000256" key="7">
    <source>
        <dbReference type="ARBA" id="ARBA00022705"/>
    </source>
</evidence>
<keyword evidence="9" id="KW-0238">DNA-binding</keyword>
<evidence type="ECO:0000256" key="11">
    <source>
        <dbReference type="ARBA" id="ARBA00033276"/>
    </source>
</evidence>
<dbReference type="SUPFAM" id="SSF55979">
    <property type="entry name" value="DNA clamp"/>
    <property type="match status" value="3"/>
</dbReference>
<dbReference type="GO" id="GO:0003677">
    <property type="term" value="F:DNA binding"/>
    <property type="evidence" value="ECO:0007669"/>
    <property type="project" value="UniProtKB-KW"/>
</dbReference>
<evidence type="ECO:0000256" key="5">
    <source>
        <dbReference type="ARBA" id="ARBA00022679"/>
    </source>
</evidence>
<reference evidence="13 14" key="1">
    <citation type="submission" date="2009-04" db="EMBL/GenBank/DDBJ databases">
        <authorList>
            <person name="Sebastian Y."/>
            <person name="Madupu R."/>
            <person name="Durkin A.S."/>
            <person name="Torralba M."/>
            <person name="Methe B."/>
            <person name="Sutton G.G."/>
            <person name="Strausberg R.L."/>
            <person name="Nelson K.E."/>
        </authorList>
    </citation>
    <scope>NUCLEOTIDE SEQUENCE [LARGE SCALE GENOMIC DNA]</scope>
    <source>
        <strain evidence="13 14">60-3</strain>
    </source>
</reference>
<dbReference type="GO" id="GO:0005737">
    <property type="term" value="C:cytoplasm"/>
    <property type="evidence" value="ECO:0007669"/>
    <property type="project" value="UniProtKB-SubCell"/>
</dbReference>
<dbReference type="AlphaFoldDB" id="C2ME51"/>
<dbReference type="InterPro" id="IPR001001">
    <property type="entry name" value="DNA_polIII_beta"/>
</dbReference>
<dbReference type="GO" id="GO:0008408">
    <property type="term" value="F:3'-5' exonuclease activity"/>
    <property type="evidence" value="ECO:0007669"/>
    <property type="project" value="InterPro"/>
</dbReference>
<evidence type="ECO:0000256" key="10">
    <source>
        <dbReference type="ARBA" id="ARBA00030988"/>
    </source>
</evidence>
<dbReference type="Gene3D" id="3.10.150.10">
    <property type="entry name" value="DNA Polymerase III, subunit A, domain 2"/>
    <property type="match status" value="3"/>
</dbReference>
<evidence type="ECO:0000313" key="13">
    <source>
        <dbReference type="EMBL" id="EEK16007.1"/>
    </source>
</evidence>
<dbReference type="InterPro" id="IPR046938">
    <property type="entry name" value="DNA_clamp_sf"/>
</dbReference>
<dbReference type="GO" id="GO:0009360">
    <property type="term" value="C:DNA polymerase III complex"/>
    <property type="evidence" value="ECO:0007669"/>
    <property type="project" value="InterPro"/>
</dbReference>
<dbReference type="GO" id="GO:0006271">
    <property type="term" value="P:DNA strand elongation involved in DNA replication"/>
    <property type="evidence" value="ECO:0007669"/>
    <property type="project" value="TreeGrafter"/>
</dbReference>
<dbReference type="EMBL" id="ACLR01000224">
    <property type="protein sequence ID" value="EEK16007.1"/>
    <property type="molecule type" value="Genomic_DNA"/>
</dbReference>
<evidence type="ECO:0000256" key="6">
    <source>
        <dbReference type="ARBA" id="ARBA00022695"/>
    </source>
</evidence>
<evidence type="ECO:0000256" key="9">
    <source>
        <dbReference type="ARBA" id="ARBA00023125"/>
    </source>
</evidence>
<evidence type="ECO:0000256" key="8">
    <source>
        <dbReference type="ARBA" id="ARBA00022932"/>
    </source>
</evidence>
<dbReference type="PANTHER" id="PTHR30478">
    <property type="entry name" value="DNA POLYMERASE III SUBUNIT BETA"/>
    <property type="match status" value="1"/>
</dbReference>
<dbReference type="eggNOG" id="COG0592">
    <property type="taxonomic scope" value="Bacteria"/>
</dbReference>
<name>C2ME51_9PORP</name>
<dbReference type="SMART" id="SM00480">
    <property type="entry name" value="POL3Bc"/>
    <property type="match status" value="1"/>
</dbReference>
<sequence>MKFTVNSNELSTLLQNVGRLVPASNVSMPALANYLFEVTPERISVTGGDTMMRSTGVIAPLECDGDMHFLIAPTPLLDYIKSLPVQPLTLEMQTTEEGARFIHLIHSTGYLDIPIGDAELYVSRESPEDSEGAAMMSMNSSSLLSGISAVLPAAYPDTSREQLHGVHFVMLSDRLELCATDNVQLVRYIDYDARIVEKEGEVAQASLRDPSFTLPIKVSSFLQSILPNFANEEALVIFNNKQVEVRFGTYNVVSQVSVLDFPNYNGLLPDAMTYMIEIDGQVLQRATTRVNYLSNIVGLGADSSLLCITFEEHAMVMKGGFYAQGANTPGVDVEERIPVDYPEQMEGMQITFKTNTFIKFLKAFNAESLQLHITNATQPIMITPTKVADQTDLRGITAPVRI</sequence>
<keyword evidence="5 13" id="KW-0808">Transferase</keyword>
<dbReference type="OrthoDB" id="8421503at2"/>
<keyword evidence="14" id="KW-1185">Reference proteome</keyword>
<comment type="similarity">
    <text evidence="2">Belongs to the beta sliding clamp family.</text>
</comment>
<dbReference type="Proteomes" id="UP000003303">
    <property type="component" value="Unassembled WGS sequence"/>
</dbReference>
<keyword evidence="6 13" id="KW-0548">Nucleotidyltransferase</keyword>
<dbReference type="Pfam" id="PF00712">
    <property type="entry name" value="DNA_pol3_beta"/>
    <property type="match status" value="1"/>
</dbReference>